<dbReference type="EMBL" id="DUFG01000011">
    <property type="protein sequence ID" value="HIH08031.1"/>
    <property type="molecule type" value="Genomic_DNA"/>
</dbReference>
<gene>
    <name evidence="2" type="ORF">HA237_01535</name>
    <name evidence="3" type="ORF">J4224_04880</name>
</gene>
<reference evidence="3" key="2">
    <citation type="submission" date="2021-03" db="EMBL/GenBank/DDBJ databases">
        <authorList>
            <person name="Jaffe A."/>
        </authorList>
    </citation>
    <scope>NUCLEOTIDE SEQUENCE</scope>
    <source>
        <strain evidence="3">RIFCSPHIGHO2_01_FULL_GW2011_AR10_43_9</strain>
    </source>
</reference>
<evidence type="ECO:0000313" key="3">
    <source>
        <dbReference type="EMBL" id="MBS3059728.1"/>
    </source>
</evidence>
<reference evidence="3" key="3">
    <citation type="submission" date="2021-05" db="EMBL/GenBank/DDBJ databases">
        <title>Protein family content uncovers lineage relationships and bacterial pathway maintenance mechanisms in DPANN archaea.</title>
        <authorList>
            <person name="Castelle C.J."/>
            <person name="Meheust R."/>
            <person name="Jaffe A.L."/>
            <person name="Seitz K."/>
            <person name="Gong X."/>
            <person name="Baker B.J."/>
            <person name="Banfield J.F."/>
        </authorList>
    </citation>
    <scope>NUCLEOTIDE SEQUENCE</scope>
    <source>
        <strain evidence="3">RIFCSPHIGHO2_01_FULL_GW2011_AR10_43_9</strain>
    </source>
</reference>
<feature type="transmembrane region" description="Helical" evidence="1">
    <location>
        <begin position="28"/>
        <end position="47"/>
    </location>
</feature>
<keyword evidence="1" id="KW-1133">Transmembrane helix</keyword>
<dbReference type="AlphaFoldDB" id="A0A7J4IRA5"/>
<accession>A0A7J4IRA5</accession>
<evidence type="ECO:0000313" key="2">
    <source>
        <dbReference type="EMBL" id="HIH08031.1"/>
    </source>
</evidence>
<dbReference type="Proteomes" id="UP000577419">
    <property type="component" value="Unassembled WGS sequence"/>
</dbReference>
<keyword evidence="1" id="KW-0472">Membrane</keyword>
<keyword evidence="1" id="KW-0812">Transmembrane</keyword>
<proteinExistence type="predicted"/>
<reference evidence="4" key="1">
    <citation type="journal article" date="2020" name="bioRxiv">
        <title>A rank-normalized archaeal taxonomy based on genome phylogeny resolves widespread incomplete and uneven classifications.</title>
        <authorList>
            <person name="Rinke C."/>
            <person name="Chuvochina M."/>
            <person name="Mussig A.J."/>
            <person name="Chaumeil P.-A."/>
            <person name="Waite D.W."/>
            <person name="Whitman W.B."/>
            <person name="Parks D.H."/>
            <person name="Hugenholtz P."/>
        </authorList>
    </citation>
    <scope>NUCLEOTIDE SEQUENCE [LARGE SCALE GENOMIC DNA]</scope>
</reference>
<organism evidence="2 4">
    <name type="scientific">Candidatus Iainarchaeum sp</name>
    <dbReference type="NCBI Taxonomy" id="3101447"/>
    <lineage>
        <taxon>Archaea</taxon>
        <taxon>Candidatus Iainarchaeota</taxon>
        <taxon>Candidatus Iainarchaeia</taxon>
        <taxon>Candidatus Iainarchaeales</taxon>
        <taxon>Candidatus Iainarchaeaceae</taxon>
        <taxon>Candidatus Iainarchaeum</taxon>
    </lineage>
</organism>
<sequence>MSERKKFSVKTLFSRIKRNDFSNEELEGFLRILLAVAVIYSLFLFAVPRIPTSFTVLYLQPQSYENKLVAGKAFFVFGIQNLEGTDANYLVGYYANDQLLEQEGILVRAGETIEKDKGFYLGDFKGNYPIKLTTQASFGNKNYQVHYWIFED</sequence>
<comment type="caution">
    <text evidence="2">The sequence shown here is derived from an EMBL/GenBank/DDBJ whole genome shotgun (WGS) entry which is preliminary data.</text>
</comment>
<name>A0A7J4IRA5_9ARCH</name>
<evidence type="ECO:0000313" key="4">
    <source>
        <dbReference type="Proteomes" id="UP000577419"/>
    </source>
</evidence>
<evidence type="ECO:0008006" key="5">
    <source>
        <dbReference type="Google" id="ProtNLM"/>
    </source>
</evidence>
<evidence type="ECO:0000256" key="1">
    <source>
        <dbReference type="SAM" id="Phobius"/>
    </source>
</evidence>
<protein>
    <recommendedName>
        <fullName evidence="5">DUF1616 domain-containing protein</fullName>
    </recommendedName>
</protein>
<dbReference type="Proteomes" id="UP000683213">
    <property type="component" value="Unassembled WGS sequence"/>
</dbReference>
<dbReference type="EMBL" id="JAGVWF010000071">
    <property type="protein sequence ID" value="MBS3059728.1"/>
    <property type="molecule type" value="Genomic_DNA"/>
</dbReference>